<evidence type="ECO:0000313" key="4">
    <source>
        <dbReference type="EMBL" id="MBO0475704.1"/>
    </source>
</evidence>
<dbReference type="SUPFAM" id="SSF56601">
    <property type="entry name" value="beta-lactamase/transpeptidase-like"/>
    <property type="match status" value="1"/>
</dbReference>
<dbReference type="RefSeq" id="WP_206964429.1">
    <property type="nucleotide sequence ID" value="NZ_JAFLVX010000004.1"/>
</dbReference>
<evidence type="ECO:0000256" key="1">
    <source>
        <dbReference type="SAM" id="MobiDB-lite"/>
    </source>
</evidence>
<evidence type="ECO:0000313" key="5">
    <source>
        <dbReference type="Proteomes" id="UP000664857"/>
    </source>
</evidence>
<dbReference type="InterPro" id="IPR001466">
    <property type="entry name" value="Beta-lactam-related"/>
</dbReference>
<organism evidence="4 5">
    <name type="scientific">Candidatus Vagococcus giribetii</name>
    <dbReference type="NCBI Taxonomy" id="2230876"/>
    <lineage>
        <taxon>Bacteria</taxon>
        <taxon>Bacillati</taxon>
        <taxon>Bacillota</taxon>
        <taxon>Bacilli</taxon>
        <taxon>Lactobacillales</taxon>
        <taxon>Enterococcaceae</taxon>
        <taxon>Vagococcus</taxon>
    </lineage>
</organism>
<feature type="region of interest" description="Disordered" evidence="1">
    <location>
        <begin position="62"/>
        <end position="93"/>
    </location>
</feature>
<dbReference type="EMBL" id="JAFLVX010000004">
    <property type="protein sequence ID" value="MBO0475704.1"/>
    <property type="molecule type" value="Genomic_DNA"/>
</dbReference>
<keyword evidence="2" id="KW-1133">Transmembrane helix</keyword>
<name>A0ABS3HPN5_9ENTE</name>
<accession>A0ABS3HPN5</accession>
<evidence type="ECO:0000256" key="2">
    <source>
        <dbReference type="SAM" id="Phobius"/>
    </source>
</evidence>
<dbReference type="Pfam" id="PF00144">
    <property type="entry name" value="Beta-lactamase"/>
    <property type="match status" value="1"/>
</dbReference>
<keyword evidence="5" id="KW-1185">Reference proteome</keyword>
<dbReference type="PANTHER" id="PTHR46825">
    <property type="entry name" value="D-ALANYL-D-ALANINE-CARBOXYPEPTIDASE/ENDOPEPTIDASE AMPH"/>
    <property type="match status" value="1"/>
</dbReference>
<keyword evidence="2" id="KW-0472">Membrane</keyword>
<keyword evidence="2" id="KW-0812">Transmembrane</keyword>
<dbReference type="InterPro" id="IPR050491">
    <property type="entry name" value="AmpC-like"/>
</dbReference>
<protein>
    <submittedName>
        <fullName evidence="4">Beta-lactamase family protein</fullName>
    </submittedName>
</protein>
<sequence length="427" mass="48064">MEPSKITINYFRKKFRQQKRRTVFMFFVGLILGGAIVFNVYYWYPLLQKQFDLPTVKQFGNANKPSPKKVEASTTKLSTEETAQTTEKKEKTFKPRTDVANFTKVDPKYEALNKQLNQTVESFNTTGTVLAVKNNQVVLLNNYGNAAEASNDPVNSKYMLASIQKMVTGLLVMKLIEEGKITLNTTLSNYFPSIPNSQNITVDQMLTMTSGLFLKEKLADSTSKEESIDYVVKNVTYQPLEKWRYSDVNFFLLAAIVEKVTNMSYEDYFSQVIGTPLNLENTGFYDVSNVPEGMIASHRYNESGELDPKPVKFSESNVINELGTGNMYASAGDLLTIVQGMFDGKIVSKKVLTDSLAQRPASVYYDYKAGFYDKGSHYYGHGVFRSYEPTIVFSKDGNNAVIVMSNAVTENKTNVNLANQLFTDISQ</sequence>
<comment type="caution">
    <text evidence="4">The sequence shown here is derived from an EMBL/GenBank/DDBJ whole genome shotgun (WGS) entry which is preliminary data.</text>
</comment>
<feature type="transmembrane region" description="Helical" evidence="2">
    <location>
        <begin position="21"/>
        <end position="44"/>
    </location>
</feature>
<dbReference type="Gene3D" id="3.40.710.10">
    <property type="entry name" value="DD-peptidase/beta-lactamase superfamily"/>
    <property type="match status" value="1"/>
</dbReference>
<proteinExistence type="predicted"/>
<dbReference type="PANTHER" id="PTHR46825:SF9">
    <property type="entry name" value="BETA-LACTAMASE-RELATED DOMAIN-CONTAINING PROTEIN"/>
    <property type="match status" value="1"/>
</dbReference>
<dbReference type="InterPro" id="IPR012338">
    <property type="entry name" value="Beta-lactam/transpept-like"/>
</dbReference>
<reference evidence="4 5" key="1">
    <citation type="submission" date="2021-03" db="EMBL/GenBank/DDBJ databases">
        <title>Enterococcal diversity collection.</title>
        <authorList>
            <person name="Gilmore M.S."/>
            <person name="Schwartzman J."/>
            <person name="Van Tyne D."/>
            <person name="Martin M."/>
            <person name="Earl A.M."/>
            <person name="Manson A.L."/>
            <person name="Straub T."/>
            <person name="Salamzade R."/>
            <person name="Saavedra J."/>
            <person name="Lebreton F."/>
            <person name="Prichula J."/>
            <person name="Schaufler K."/>
            <person name="Gaca A."/>
            <person name="Sgardioli B."/>
            <person name="Wagenaar J."/>
            <person name="Strong T."/>
        </authorList>
    </citation>
    <scope>NUCLEOTIDE SEQUENCE [LARGE SCALE GENOMIC DNA]</scope>
    <source>
        <strain evidence="4 5">DIV0080</strain>
    </source>
</reference>
<feature type="domain" description="Beta-lactamase-related" evidence="3">
    <location>
        <begin position="121"/>
        <end position="414"/>
    </location>
</feature>
<dbReference type="Proteomes" id="UP000664857">
    <property type="component" value="Unassembled WGS sequence"/>
</dbReference>
<gene>
    <name evidence="4" type="ORF">DOK76_01395</name>
</gene>
<evidence type="ECO:0000259" key="3">
    <source>
        <dbReference type="Pfam" id="PF00144"/>
    </source>
</evidence>